<feature type="compositionally biased region" description="Low complexity" evidence="6">
    <location>
        <begin position="421"/>
        <end position="436"/>
    </location>
</feature>
<accession>A0ABV5R565</accession>
<dbReference type="PROSITE" id="PS00108">
    <property type="entry name" value="PROTEIN_KINASE_ST"/>
    <property type="match status" value="1"/>
</dbReference>
<evidence type="ECO:0000256" key="3">
    <source>
        <dbReference type="ARBA" id="ARBA00022777"/>
    </source>
</evidence>
<comment type="caution">
    <text evidence="9">The sequence shown here is derived from an EMBL/GenBank/DDBJ whole genome shotgun (WGS) entry which is preliminary data.</text>
</comment>
<dbReference type="Gene3D" id="1.10.510.10">
    <property type="entry name" value="Transferase(Phosphotransferase) domain 1"/>
    <property type="match status" value="1"/>
</dbReference>
<feature type="domain" description="Protein kinase" evidence="8">
    <location>
        <begin position="15"/>
        <end position="275"/>
    </location>
</feature>
<feature type="compositionally biased region" description="Pro residues" evidence="6">
    <location>
        <begin position="462"/>
        <end position="480"/>
    </location>
</feature>
<evidence type="ECO:0000256" key="6">
    <source>
        <dbReference type="SAM" id="MobiDB-lite"/>
    </source>
</evidence>
<sequence>MEELRAGDPRRVGRYRIVARLGAGGMGRVYLGRSASGRAVAVKVVRAELAEDTGFRRRFAREVEAARRVTGFFTAAVVDADLEGSPAWLATAYVPGMSLEVAVRTHGAWSQGSVLALGAGLAEALEAIHGAGLVHRDLKPSNVLLSADGPRLIDFGISAVAGASVLTETGMMVGTPGFMSPEQMTGETVGPASDVFSLGAVLAFAATGVGPFGAGSAHAVNFRAVYEEPDLGGLPSGLDVIGQCLAKDPGQRPTVPDLVAACVRALGESDGHITATQVLAEADWLPDAVAQTLLANAPPPRLRRQDQGHDDGETAGDGAAGPSATSADALLSPSATPTVPPEPGHPNRKKVLAVTAAMLTVVLGVVALTVVQTMPRREKPSGQHGATVPASTTTWPGTSTLPTRPAQEPVSDLWGTPVNIPDTPKMTTPTSTSSRPPTTPADLNSGGTTSSEPTEGENVPSPWDPSPTFSPSPTSTPSPTPSIGLIGGLIGGLPGG</sequence>
<dbReference type="SUPFAM" id="SSF56112">
    <property type="entry name" value="Protein kinase-like (PK-like)"/>
    <property type="match status" value="1"/>
</dbReference>
<dbReference type="InterPro" id="IPR000719">
    <property type="entry name" value="Prot_kinase_dom"/>
</dbReference>
<feature type="compositionally biased region" description="Low complexity" evidence="6">
    <location>
        <begin position="391"/>
        <end position="403"/>
    </location>
</feature>
<keyword evidence="7" id="KW-0472">Membrane</keyword>
<dbReference type="EC" id="2.7.11.1" evidence="9"/>
<evidence type="ECO:0000256" key="7">
    <source>
        <dbReference type="SAM" id="Phobius"/>
    </source>
</evidence>
<feature type="compositionally biased region" description="Basic and acidic residues" evidence="6">
    <location>
        <begin position="303"/>
        <end position="312"/>
    </location>
</feature>
<keyword evidence="7" id="KW-0812">Transmembrane</keyword>
<dbReference type="PROSITE" id="PS00107">
    <property type="entry name" value="PROTEIN_KINASE_ATP"/>
    <property type="match status" value="1"/>
</dbReference>
<reference evidence="9 10" key="1">
    <citation type="submission" date="2024-09" db="EMBL/GenBank/DDBJ databases">
        <authorList>
            <person name="Sun Q."/>
            <person name="Mori K."/>
        </authorList>
    </citation>
    <scope>NUCLEOTIDE SEQUENCE [LARGE SCALE GENOMIC DNA]</scope>
    <source>
        <strain evidence="9 10">JCM 3331</strain>
    </source>
</reference>
<feature type="compositionally biased region" description="Gly residues" evidence="6">
    <location>
        <begin position="485"/>
        <end position="496"/>
    </location>
</feature>
<feature type="transmembrane region" description="Helical" evidence="7">
    <location>
        <begin position="351"/>
        <end position="371"/>
    </location>
</feature>
<keyword evidence="3 9" id="KW-0418">Kinase</keyword>
<feature type="region of interest" description="Disordered" evidence="6">
    <location>
        <begin position="295"/>
        <end position="347"/>
    </location>
</feature>
<dbReference type="RefSeq" id="WP_345512850.1">
    <property type="nucleotide sequence ID" value="NZ_BAAAXD010000019.1"/>
</dbReference>
<dbReference type="InterPro" id="IPR008271">
    <property type="entry name" value="Ser/Thr_kinase_AS"/>
</dbReference>
<keyword evidence="4 5" id="KW-0067">ATP-binding</keyword>
<dbReference type="GO" id="GO:0004674">
    <property type="term" value="F:protein serine/threonine kinase activity"/>
    <property type="evidence" value="ECO:0007669"/>
    <property type="project" value="UniProtKB-EC"/>
</dbReference>
<dbReference type="InterPro" id="IPR011009">
    <property type="entry name" value="Kinase-like_dom_sf"/>
</dbReference>
<dbReference type="Pfam" id="PF00069">
    <property type="entry name" value="Pkinase"/>
    <property type="match status" value="1"/>
</dbReference>
<name>A0ABV5R565_9ACTN</name>
<keyword evidence="2 5" id="KW-0547">Nucleotide-binding</keyword>
<evidence type="ECO:0000313" key="9">
    <source>
        <dbReference type="EMBL" id="MFB9572109.1"/>
    </source>
</evidence>
<dbReference type="PANTHER" id="PTHR43289">
    <property type="entry name" value="MITOGEN-ACTIVATED PROTEIN KINASE KINASE KINASE 20-RELATED"/>
    <property type="match status" value="1"/>
</dbReference>
<keyword evidence="7" id="KW-1133">Transmembrane helix</keyword>
<evidence type="ECO:0000256" key="4">
    <source>
        <dbReference type="ARBA" id="ARBA00022840"/>
    </source>
</evidence>
<organism evidence="9 10">
    <name type="scientific">Streptomyces yanii</name>
    <dbReference type="NCBI Taxonomy" id="78510"/>
    <lineage>
        <taxon>Bacteria</taxon>
        <taxon>Bacillati</taxon>
        <taxon>Actinomycetota</taxon>
        <taxon>Actinomycetes</taxon>
        <taxon>Kitasatosporales</taxon>
        <taxon>Streptomycetaceae</taxon>
        <taxon>Streptomyces</taxon>
    </lineage>
</organism>
<evidence type="ECO:0000256" key="5">
    <source>
        <dbReference type="PROSITE-ProRule" id="PRU10141"/>
    </source>
</evidence>
<feature type="compositionally biased region" description="Polar residues" evidence="6">
    <location>
        <begin position="441"/>
        <end position="453"/>
    </location>
</feature>
<proteinExistence type="predicted"/>
<evidence type="ECO:0000256" key="2">
    <source>
        <dbReference type="ARBA" id="ARBA00022741"/>
    </source>
</evidence>
<dbReference type="Proteomes" id="UP001589710">
    <property type="component" value="Unassembled WGS sequence"/>
</dbReference>
<gene>
    <name evidence="9" type="ORF">ACFFTL_07175</name>
</gene>
<evidence type="ECO:0000313" key="10">
    <source>
        <dbReference type="Proteomes" id="UP001589710"/>
    </source>
</evidence>
<dbReference type="EMBL" id="JBHMCG010000034">
    <property type="protein sequence ID" value="MFB9572109.1"/>
    <property type="molecule type" value="Genomic_DNA"/>
</dbReference>
<feature type="region of interest" description="Disordered" evidence="6">
    <location>
        <begin position="376"/>
        <end position="496"/>
    </location>
</feature>
<dbReference type="PROSITE" id="PS50011">
    <property type="entry name" value="PROTEIN_KINASE_DOM"/>
    <property type="match status" value="1"/>
</dbReference>
<dbReference type="Gene3D" id="3.30.200.20">
    <property type="entry name" value="Phosphorylase Kinase, domain 1"/>
    <property type="match status" value="1"/>
</dbReference>
<dbReference type="InterPro" id="IPR017441">
    <property type="entry name" value="Protein_kinase_ATP_BS"/>
</dbReference>
<protein>
    <submittedName>
        <fullName evidence="9">Serine/threonine-protein kinase</fullName>
        <ecNumber evidence="9">2.7.11.1</ecNumber>
    </submittedName>
</protein>
<evidence type="ECO:0000256" key="1">
    <source>
        <dbReference type="ARBA" id="ARBA00022679"/>
    </source>
</evidence>
<feature type="binding site" evidence="5">
    <location>
        <position position="43"/>
    </location>
    <ligand>
        <name>ATP</name>
        <dbReference type="ChEBI" id="CHEBI:30616"/>
    </ligand>
</feature>
<keyword evidence="10" id="KW-1185">Reference proteome</keyword>
<dbReference type="SMART" id="SM00220">
    <property type="entry name" value="S_TKc"/>
    <property type="match status" value="1"/>
</dbReference>
<dbReference type="PANTHER" id="PTHR43289:SF34">
    <property type="entry name" value="SERINE_THREONINE-PROTEIN KINASE YBDM-RELATED"/>
    <property type="match status" value="1"/>
</dbReference>
<keyword evidence="1 9" id="KW-0808">Transferase</keyword>
<evidence type="ECO:0000259" key="8">
    <source>
        <dbReference type="PROSITE" id="PS50011"/>
    </source>
</evidence>
<dbReference type="CDD" id="cd14014">
    <property type="entry name" value="STKc_PknB_like"/>
    <property type="match status" value="1"/>
</dbReference>